<feature type="compositionally biased region" description="Low complexity" evidence="5">
    <location>
        <begin position="375"/>
        <end position="398"/>
    </location>
</feature>
<evidence type="ECO:0000256" key="4">
    <source>
        <dbReference type="RuleBase" id="RU000304"/>
    </source>
</evidence>
<name>A0A371DPY0_9APHY</name>
<evidence type="ECO:0000256" key="1">
    <source>
        <dbReference type="ARBA" id="ARBA00022741"/>
    </source>
</evidence>
<feature type="domain" description="Protein kinase" evidence="6">
    <location>
        <begin position="25"/>
        <end position="294"/>
    </location>
</feature>
<dbReference type="PANTHER" id="PTHR24346:SF75">
    <property type="entry name" value="AURORA KINASE"/>
    <property type="match status" value="1"/>
</dbReference>
<evidence type="ECO:0000256" key="2">
    <source>
        <dbReference type="ARBA" id="ARBA00022840"/>
    </source>
</evidence>
<organism evidence="7 8">
    <name type="scientific">Lentinus brumalis</name>
    <dbReference type="NCBI Taxonomy" id="2498619"/>
    <lineage>
        <taxon>Eukaryota</taxon>
        <taxon>Fungi</taxon>
        <taxon>Dikarya</taxon>
        <taxon>Basidiomycota</taxon>
        <taxon>Agaricomycotina</taxon>
        <taxon>Agaricomycetes</taxon>
        <taxon>Polyporales</taxon>
        <taxon>Polyporaceae</taxon>
        <taxon>Lentinus</taxon>
    </lineage>
</organism>
<dbReference type="PROSITE" id="PS00107">
    <property type="entry name" value="PROTEIN_KINASE_ATP"/>
    <property type="match status" value="1"/>
</dbReference>
<dbReference type="SUPFAM" id="SSF56112">
    <property type="entry name" value="Protein kinase-like (PK-like)"/>
    <property type="match status" value="1"/>
</dbReference>
<dbReference type="GO" id="GO:0004674">
    <property type="term" value="F:protein serine/threonine kinase activity"/>
    <property type="evidence" value="ECO:0007669"/>
    <property type="project" value="UniProtKB-KW"/>
</dbReference>
<dbReference type="STRING" id="139420.A0A371DPY0"/>
<dbReference type="GO" id="GO:0005524">
    <property type="term" value="F:ATP binding"/>
    <property type="evidence" value="ECO:0007669"/>
    <property type="project" value="UniProtKB-UniRule"/>
</dbReference>
<dbReference type="SMART" id="SM00220">
    <property type="entry name" value="S_TKc"/>
    <property type="match status" value="1"/>
</dbReference>
<reference evidence="7 8" key="1">
    <citation type="journal article" date="2018" name="Biotechnol. Biofuels">
        <title>Integrative visual omics of the white-rot fungus Polyporus brumalis exposes the biotechnological potential of its oxidative enzymes for delignifying raw plant biomass.</title>
        <authorList>
            <person name="Miyauchi S."/>
            <person name="Rancon A."/>
            <person name="Drula E."/>
            <person name="Hage H."/>
            <person name="Chaduli D."/>
            <person name="Favel A."/>
            <person name="Grisel S."/>
            <person name="Henrissat B."/>
            <person name="Herpoel-Gimbert I."/>
            <person name="Ruiz-Duenas F.J."/>
            <person name="Chevret D."/>
            <person name="Hainaut M."/>
            <person name="Lin J."/>
            <person name="Wang M."/>
            <person name="Pangilinan J."/>
            <person name="Lipzen A."/>
            <person name="Lesage-Meessen L."/>
            <person name="Navarro D."/>
            <person name="Riley R."/>
            <person name="Grigoriev I.V."/>
            <person name="Zhou S."/>
            <person name="Raouche S."/>
            <person name="Rosso M.N."/>
        </authorList>
    </citation>
    <scope>NUCLEOTIDE SEQUENCE [LARGE SCALE GENOMIC DNA]</scope>
    <source>
        <strain evidence="7 8">BRFM 1820</strain>
    </source>
</reference>
<dbReference type="AlphaFoldDB" id="A0A371DPY0"/>
<sequence length="461" mass="51056">MPSSRFSTRTDFSGFLGVKIADGDLELVEHLGQGSYGVVFRAVHKKDTSPEPKQFAVKIMEKADPHTRDWRFQQRELRAHSEVSGHPNICELYGYYETSELFYIVLEYCPGGDLLHALVQRRLYSRKDELVKSIFVQLLDAVAHCHENGVYHRDLKPDNVMVNEDGSLIKLADFGLATTSKVSDNFGCGSSTYMSPECIGHEVGYEPYSTAASDVWALGVILCNIVAGSNPWEYAVTTDELFERYLQNAGFLRETMPISIECEDILDAIFEPRAASRITIPELRKLILEVDTFFMTDADIAKGNDYLKRAAAAYRPRQPPLKDPAAAIRCQSVLWEEDAVDLLAQVSNTRVRSAIMNMRFENKDGKFVIAPSKGISRSSSESSLSSSSTKFSCSNCSSGEESRGPCTPETHAQNPLNLAEIPDFPSNEKLGKAFMAPLARKGHSLPLPTKRAPIAVVVPAA</sequence>
<dbReference type="OrthoDB" id="541276at2759"/>
<dbReference type="Pfam" id="PF00069">
    <property type="entry name" value="Pkinase"/>
    <property type="match status" value="1"/>
</dbReference>
<keyword evidence="4" id="KW-0418">Kinase</keyword>
<dbReference type="InterPro" id="IPR011009">
    <property type="entry name" value="Kinase-like_dom_sf"/>
</dbReference>
<evidence type="ECO:0000256" key="3">
    <source>
        <dbReference type="PROSITE-ProRule" id="PRU10141"/>
    </source>
</evidence>
<dbReference type="GO" id="GO:0035556">
    <property type="term" value="P:intracellular signal transduction"/>
    <property type="evidence" value="ECO:0007669"/>
    <property type="project" value="TreeGrafter"/>
</dbReference>
<comment type="similarity">
    <text evidence="4">Belongs to the protein kinase superfamily.</text>
</comment>
<dbReference type="GO" id="GO:0005737">
    <property type="term" value="C:cytoplasm"/>
    <property type="evidence" value="ECO:0007669"/>
    <property type="project" value="TreeGrafter"/>
</dbReference>
<dbReference type="InterPro" id="IPR008271">
    <property type="entry name" value="Ser/Thr_kinase_AS"/>
</dbReference>
<accession>A0A371DPY0</accession>
<dbReference type="Gene3D" id="1.10.510.10">
    <property type="entry name" value="Transferase(Phosphotransferase) domain 1"/>
    <property type="match status" value="1"/>
</dbReference>
<keyword evidence="4" id="KW-0723">Serine/threonine-protein kinase</keyword>
<keyword evidence="1 3" id="KW-0547">Nucleotide-binding</keyword>
<evidence type="ECO:0000313" key="8">
    <source>
        <dbReference type="Proteomes" id="UP000256964"/>
    </source>
</evidence>
<dbReference type="Proteomes" id="UP000256964">
    <property type="component" value="Unassembled WGS sequence"/>
</dbReference>
<dbReference type="InterPro" id="IPR000719">
    <property type="entry name" value="Prot_kinase_dom"/>
</dbReference>
<evidence type="ECO:0000313" key="7">
    <source>
        <dbReference type="EMBL" id="RDX54589.1"/>
    </source>
</evidence>
<dbReference type="PROSITE" id="PS00108">
    <property type="entry name" value="PROTEIN_KINASE_ST"/>
    <property type="match status" value="1"/>
</dbReference>
<keyword evidence="2 3" id="KW-0067">ATP-binding</keyword>
<feature type="binding site" evidence="3">
    <location>
        <position position="58"/>
    </location>
    <ligand>
        <name>ATP</name>
        <dbReference type="ChEBI" id="CHEBI:30616"/>
    </ligand>
</feature>
<dbReference type="InterPro" id="IPR017441">
    <property type="entry name" value="Protein_kinase_ATP_BS"/>
</dbReference>
<evidence type="ECO:0000259" key="6">
    <source>
        <dbReference type="PROSITE" id="PS50011"/>
    </source>
</evidence>
<dbReference type="EMBL" id="KZ857384">
    <property type="protein sequence ID" value="RDX54589.1"/>
    <property type="molecule type" value="Genomic_DNA"/>
</dbReference>
<dbReference type="PANTHER" id="PTHR24346">
    <property type="entry name" value="MAP/MICROTUBULE AFFINITY-REGULATING KINASE"/>
    <property type="match status" value="1"/>
</dbReference>
<dbReference type="PROSITE" id="PS50011">
    <property type="entry name" value="PROTEIN_KINASE_DOM"/>
    <property type="match status" value="1"/>
</dbReference>
<feature type="region of interest" description="Disordered" evidence="5">
    <location>
        <begin position="375"/>
        <end position="413"/>
    </location>
</feature>
<gene>
    <name evidence="7" type="ORF">OH76DRAFT_1341036</name>
</gene>
<protein>
    <submittedName>
        <fullName evidence="7">Pkinase-domain-containing protein</fullName>
    </submittedName>
</protein>
<keyword evidence="4" id="KW-0808">Transferase</keyword>
<proteinExistence type="inferred from homology"/>
<keyword evidence="8" id="KW-1185">Reference proteome</keyword>
<evidence type="ECO:0000256" key="5">
    <source>
        <dbReference type="SAM" id="MobiDB-lite"/>
    </source>
</evidence>